<feature type="signal peptide" evidence="1">
    <location>
        <begin position="1"/>
        <end position="26"/>
    </location>
</feature>
<organism evidence="2 3">
    <name type="scientific">Candidatus Thiodiazotropha taylori</name>
    <dbReference type="NCBI Taxonomy" id="2792791"/>
    <lineage>
        <taxon>Bacteria</taxon>
        <taxon>Pseudomonadati</taxon>
        <taxon>Pseudomonadota</taxon>
        <taxon>Gammaproteobacteria</taxon>
        <taxon>Chromatiales</taxon>
        <taxon>Sedimenticolaceae</taxon>
        <taxon>Candidatus Thiodiazotropha</taxon>
    </lineage>
</organism>
<protein>
    <recommendedName>
        <fullName evidence="4">Lipocalin-like domain-containing protein</fullName>
    </recommendedName>
</protein>
<dbReference type="Proteomes" id="UP000770889">
    <property type="component" value="Unassembled WGS sequence"/>
</dbReference>
<name>A0A944MCD4_9GAMM</name>
<reference evidence="2 3" key="1">
    <citation type="submission" date="2021-05" db="EMBL/GenBank/DDBJ databases">
        <title>Genetic and Functional Diversity in Clade A Lucinid endosymbionts from the Bahamas.</title>
        <authorList>
            <person name="Giani N.M."/>
            <person name="Engel A.S."/>
            <person name="Campbell B.J."/>
        </authorList>
    </citation>
    <scope>NUCLEOTIDE SEQUENCE [LARGE SCALE GENOMIC DNA]</scope>
    <source>
        <strain evidence="2">LUC16012Gg_MoonRockCtena</strain>
    </source>
</reference>
<dbReference type="AlphaFoldDB" id="A0A944MCD4"/>
<evidence type="ECO:0000313" key="2">
    <source>
        <dbReference type="EMBL" id="MBT2991045.1"/>
    </source>
</evidence>
<evidence type="ECO:0008006" key="4">
    <source>
        <dbReference type="Google" id="ProtNLM"/>
    </source>
</evidence>
<feature type="chain" id="PRO_5037559372" description="Lipocalin-like domain-containing protein" evidence="1">
    <location>
        <begin position="27"/>
        <end position="123"/>
    </location>
</feature>
<comment type="caution">
    <text evidence="2">The sequence shown here is derived from an EMBL/GenBank/DDBJ whole genome shotgun (WGS) entry which is preliminary data.</text>
</comment>
<keyword evidence="1" id="KW-0732">Signal</keyword>
<accession>A0A944MCD4</accession>
<evidence type="ECO:0000256" key="1">
    <source>
        <dbReference type="SAM" id="SignalP"/>
    </source>
</evidence>
<proteinExistence type="predicted"/>
<evidence type="ECO:0000313" key="3">
    <source>
        <dbReference type="Proteomes" id="UP000770889"/>
    </source>
</evidence>
<gene>
    <name evidence="2" type="ORF">KME65_18965</name>
</gene>
<sequence length="123" mass="13516">MQKKTGLYLLSSAFCVAITTPDSAFAECARDIIGKWQQSHVEFAGNRIKDDSQSWEFMKNGTVRFVKSRPVIDKSGGYSCEGDIIYMKGRLPGRLKILAYDGGTMALESLDHGGGIAHVVKIK</sequence>
<dbReference type="EMBL" id="JAHHGM010000026">
    <property type="protein sequence ID" value="MBT2991045.1"/>
    <property type="molecule type" value="Genomic_DNA"/>
</dbReference>